<evidence type="ECO:0000313" key="2">
    <source>
        <dbReference type="EMBL" id="GFD41690.1"/>
    </source>
</evidence>
<feature type="domain" description="Retrotransposon gag" evidence="1">
    <location>
        <begin position="39"/>
        <end position="77"/>
    </location>
</feature>
<name>A0A699W543_TANCI</name>
<dbReference type="EMBL" id="BKCJ011557615">
    <property type="protein sequence ID" value="GFD41690.1"/>
    <property type="molecule type" value="Genomic_DNA"/>
</dbReference>
<evidence type="ECO:0000259" key="1">
    <source>
        <dbReference type="Pfam" id="PF03732"/>
    </source>
</evidence>
<dbReference type="InterPro" id="IPR005162">
    <property type="entry name" value="Retrotrans_gag_dom"/>
</dbReference>
<dbReference type="AlphaFoldDB" id="A0A699W543"/>
<gene>
    <name evidence="2" type="ORF">Tci_913659</name>
</gene>
<dbReference type="Pfam" id="PF03732">
    <property type="entry name" value="Retrotrans_gag"/>
    <property type="match status" value="1"/>
</dbReference>
<accession>A0A699W543</accession>
<protein>
    <submittedName>
        <fullName evidence="2">Ankyrin repeat-containing protein</fullName>
    </submittedName>
</protein>
<organism evidence="2">
    <name type="scientific">Tanacetum cinerariifolium</name>
    <name type="common">Dalmatian daisy</name>
    <name type="synonym">Chrysanthemum cinerariifolium</name>
    <dbReference type="NCBI Taxonomy" id="118510"/>
    <lineage>
        <taxon>Eukaryota</taxon>
        <taxon>Viridiplantae</taxon>
        <taxon>Streptophyta</taxon>
        <taxon>Embryophyta</taxon>
        <taxon>Tracheophyta</taxon>
        <taxon>Spermatophyta</taxon>
        <taxon>Magnoliopsida</taxon>
        <taxon>eudicotyledons</taxon>
        <taxon>Gunneridae</taxon>
        <taxon>Pentapetalae</taxon>
        <taxon>asterids</taxon>
        <taxon>campanulids</taxon>
        <taxon>Asterales</taxon>
        <taxon>Asteraceae</taxon>
        <taxon>Asteroideae</taxon>
        <taxon>Anthemideae</taxon>
        <taxon>Anthemidinae</taxon>
        <taxon>Tanacetum</taxon>
    </lineage>
</organism>
<proteinExistence type="predicted"/>
<sequence>MRKLKMPLFDGEDVYRWVYQVVRFFEVHGLITTEDRLRAAVLSLEGSALSWFRWINNREPFRSWEELKRRLLHRFQPS</sequence>
<comment type="caution">
    <text evidence="2">The sequence shown here is derived from an EMBL/GenBank/DDBJ whole genome shotgun (WGS) entry which is preliminary data.</text>
</comment>
<reference evidence="2" key="1">
    <citation type="journal article" date="2019" name="Sci. Rep.">
        <title>Draft genome of Tanacetum cinerariifolium, the natural source of mosquito coil.</title>
        <authorList>
            <person name="Yamashiro T."/>
            <person name="Shiraishi A."/>
            <person name="Satake H."/>
            <person name="Nakayama K."/>
        </authorList>
    </citation>
    <scope>NUCLEOTIDE SEQUENCE</scope>
</reference>